<dbReference type="PIRSF" id="PIRSF001220">
    <property type="entry name" value="L-ASNase_gatD"/>
    <property type="match status" value="1"/>
</dbReference>
<organism evidence="5">
    <name type="scientific">marine metagenome</name>
    <dbReference type="NCBI Taxonomy" id="408172"/>
    <lineage>
        <taxon>unclassified sequences</taxon>
        <taxon>metagenomes</taxon>
        <taxon>ecological metagenomes</taxon>
    </lineage>
</organism>
<dbReference type="SUPFAM" id="SSF53774">
    <property type="entry name" value="Glutaminase/Asparaginase"/>
    <property type="match status" value="1"/>
</dbReference>
<name>A0A382TX87_9ZZZZ</name>
<dbReference type="GO" id="GO:0004067">
    <property type="term" value="F:asparaginase activity"/>
    <property type="evidence" value="ECO:0007669"/>
    <property type="project" value="InterPro"/>
</dbReference>
<sequence>MIGPAEWLEIAAKIHELADSDPKIAGIVVTHGTATLEETAYFLNLTLKIPFPVVLVGAQRPATGLSTDAGMNLVNAIRTAKDPASRGRGVLAVLNDEIHFARDVTKTSTLRLQTFRSRDFGMLGHADFDKIAYYRMPERRRAPDTEFDVRGVTELPRVDISLSYAGADGTVIDALVAAGAKGIVVGAMPPGYTTAAEHEALCRAAQAGVALVQSTRAGSGRVGDVPSKRAPGAVLADNLTPQKARILLMLGLTATQKSSELQRMFDEY</sequence>
<evidence type="ECO:0000313" key="5">
    <source>
        <dbReference type="EMBL" id="SVD26666.1"/>
    </source>
</evidence>
<feature type="domain" description="L-asparaginase N-terminal" evidence="3">
    <location>
        <begin position="2"/>
        <end position="137"/>
    </location>
</feature>
<feature type="domain" description="Asparaginase/glutaminase C-terminal" evidence="4">
    <location>
        <begin position="157"/>
        <end position="265"/>
    </location>
</feature>
<dbReference type="PANTHER" id="PTHR11707:SF28">
    <property type="entry name" value="60 KDA LYSOPHOSPHOLIPASE"/>
    <property type="match status" value="1"/>
</dbReference>
<dbReference type="PROSITE" id="PS51732">
    <property type="entry name" value="ASN_GLN_ASE_3"/>
    <property type="match status" value="1"/>
</dbReference>
<dbReference type="InterPro" id="IPR004550">
    <property type="entry name" value="AsnASE_II"/>
</dbReference>
<reference evidence="5" key="1">
    <citation type="submission" date="2018-05" db="EMBL/GenBank/DDBJ databases">
        <authorList>
            <person name="Lanie J.A."/>
            <person name="Ng W.-L."/>
            <person name="Kazmierczak K.M."/>
            <person name="Andrzejewski T.M."/>
            <person name="Davidsen T.M."/>
            <person name="Wayne K.J."/>
            <person name="Tettelin H."/>
            <person name="Glass J.I."/>
            <person name="Rusch D."/>
            <person name="Podicherti R."/>
            <person name="Tsui H.-C.T."/>
            <person name="Winkler M.E."/>
        </authorList>
    </citation>
    <scope>NUCLEOTIDE SEQUENCE</scope>
</reference>
<dbReference type="InterPro" id="IPR027473">
    <property type="entry name" value="L-asparaginase_C"/>
</dbReference>
<dbReference type="Gene3D" id="3.40.50.40">
    <property type="match status" value="1"/>
</dbReference>
<evidence type="ECO:0008006" key="6">
    <source>
        <dbReference type="Google" id="ProtNLM"/>
    </source>
</evidence>
<evidence type="ECO:0000259" key="3">
    <source>
        <dbReference type="Pfam" id="PF00710"/>
    </source>
</evidence>
<dbReference type="InterPro" id="IPR040919">
    <property type="entry name" value="Asparaginase_C"/>
</dbReference>
<evidence type="ECO:0000256" key="1">
    <source>
        <dbReference type="ARBA" id="ARBA00010518"/>
    </source>
</evidence>
<dbReference type="Pfam" id="PF17763">
    <property type="entry name" value="Asparaginase_C"/>
    <property type="match status" value="1"/>
</dbReference>
<gene>
    <name evidence="5" type="ORF">METZ01_LOCUS379520</name>
</gene>
<evidence type="ECO:0000256" key="2">
    <source>
        <dbReference type="ARBA" id="ARBA00022801"/>
    </source>
</evidence>
<dbReference type="GO" id="GO:0006528">
    <property type="term" value="P:asparagine metabolic process"/>
    <property type="evidence" value="ECO:0007669"/>
    <property type="project" value="InterPro"/>
</dbReference>
<dbReference type="Pfam" id="PF00710">
    <property type="entry name" value="Asparaginase"/>
    <property type="match status" value="1"/>
</dbReference>
<dbReference type="FunFam" id="3.40.50.1170:FF:000001">
    <property type="entry name" value="L-asparaginase 2"/>
    <property type="match status" value="1"/>
</dbReference>
<dbReference type="InterPro" id="IPR036152">
    <property type="entry name" value="Asp/glu_Ase-like_sf"/>
</dbReference>
<dbReference type="InterPro" id="IPR006034">
    <property type="entry name" value="Asparaginase/glutaminase-like"/>
</dbReference>
<proteinExistence type="inferred from homology"/>
<comment type="similarity">
    <text evidence="1">Belongs to the asparaginase 1 family.</text>
</comment>
<dbReference type="PANTHER" id="PTHR11707">
    <property type="entry name" value="L-ASPARAGINASE"/>
    <property type="match status" value="1"/>
</dbReference>
<dbReference type="Gene3D" id="3.40.50.1170">
    <property type="entry name" value="L-asparaginase, N-terminal domain"/>
    <property type="match status" value="1"/>
</dbReference>
<dbReference type="CDD" id="cd08964">
    <property type="entry name" value="L-asparaginase_II"/>
    <property type="match status" value="1"/>
</dbReference>
<keyword evidence="2" id="KW-0378">Hydrolase</keyword>
<dbReference type="AlphaFoldDB" id="A0A382TX87"/>
<dbReference type="PRINTS" id="PR00139">
    <property type="entry name" value="ASNGLNASE"/>
</dbReference>
<dbReference type="InterPro" id="IPR037152">
    <property type="entry name" value="L-asparaginase_N_sf"/>
</dbReference>
<dbReference type="PIRSF" id="PIRSF500176">
    <property type="entry name" value="L_ASNase"/>
    <property type="match status" value="1"/>
</dbReference>
<dbReference type="EMBL" id="UINC01139859">
    <property type="protein sequence ID" value="SVD26666.1"/>
    <property type="molecule type" value="Genomic_DNA"/>
</dbReference>
<protein>
    <recommendedName>
        <fullName evidence="6">Asparaginase</fullName>
    </recommendedName>
</protein>
<dbReference type="SMART" id="SM00870">
    <property type="entry name" value="Asparaginase"/>
    <property type="match status" value="1"/>
</dbReference>
<accession>A0A382TX87</accession>
<dbReference type="InterPro" id="IPR027474">
    <property type="entry name" value="L-asparaginase_N"/>
</dbReference>
<evidence type="ECO:0000259" key="4">
    <source>
        <dbReference type="Pfam" id="PF17763"/>
    </source>
</evidence>